<evidence type="ECO:0000313" key="3">
    <source>
        <dbReference type="Proteomes" id="UP001219525"/>
    </source>
</evidence>
<keyword evidence="3" id="KW-1185">Reference proteome</keyword>
<reference evidence="2" key="1">
    <citation type="submission" date="2023-03" db="EMBL/GenBank/DDBJ databases">
        <title>Massive genome expansion in bonnet fungi (Mycena s.s.) driven by repeated elements and novel gene families across ecological guilds.</title>
        <authorList>
            <consortium name="Lawrence Berkeley National Laboratory"/>
            <person name="Harder C.B."/>
            <person name="Miyauchi S."/>
            <person name="Viragh M."/>
            <person name="Kuo A."/>
            <person name="Thoen E."/>
            <person name="Andreopoulos B."/>
            <person name="Lu D."/>
            <person name="Skrede I."/>
            <person name="Drula E."/>
            <person name="Henrissat B."/>
            <person name="Morin E."/>
            <person name="Kohler A."/>
            <person name="Barry K."/>
            <person name="LaButti K."/>
            <person name="Morin E."/>
            <person name="Salamov A."/>
            <person name="Lipzen A."/>
            <person name="Mereny Z."/>
            <person name="Hegedus B."/>
            <person name="Baldrian P."/>
            <person name="Stursova M."/>
            <person name="Weitz H."/>
            <person name="Taylor A."/>
            <person name="Grigoriev I.V."/>
            <person name="Nagy L.G."/>
            <person name="Martin F."/>
            <person name="Kauserud H."/>
        </authorList>
    </citation>
    <scope>NUCLEOTIDE SEQUENCE</scope>
    <source>
        <strain evidence="2">9144</strain>
    </source>
</reference>
<gene>
    <name evidence="2" type="ORF">GGX14DRAFT_386924</name>
</gene>
<protein>
    <submittedName>
        <fullName evidence="2">Uncharacterized protein</fullName>
    </submittedName>
</protein>
<dbReference type="Proteomes" id="UP001219525">
    <property type="component" value="Unassembled WGS sequence"/>
</dbReference>
<evidence type="ECO:0000256" key="1">
    <source>
        <dbReference type="SAM" id="MobiDB-lite"/>
    </source>
</evidence>
<proteinExistence type="predicted"/>
<name>A0AAD6YMP1_9AGAR</name>
<sequence>MAPPRHRIQPQGRCLGAAAPSARDERLHMPWVVSLVERKSSHGGAQPHRVGALGVALVLRGFRLENRDEARNPQFSDSDFAAMQQRIQTRHARSDGTHPVPDESVGRPKRASKSYCRDAVTSARLNWDQDWKSQRSDKLIEGKKLETRRFAGHWAIDRTVKQFWNNRNTYRSCVNNESTYRGKEAVARLHDEGRGDESEAQMSERANGKNLCLVQLSTVYK</sequence>
<feature type="compositionally biased region" description="Basic and acidic residues" evidence="1">
    <location>
        <begin position="92"/>
        <end position="106"/>
    </location>
</feature>
<comment type="caution">
    <text evidence="2">The sequence shown here is derived from an EMBL/GenBank/DDBJ whole genome shotgun (WGS) entry which is preliminary data.</text>
</comment>
<accession>A0AAD6YMP1</accession>
<dbReference type="AlphaFoldDB" id="A0AAD6YMP1"/>
<dbReference type="EMBL" id="JARJCW010000005">
    <property type="protein sequence ID" value="KAJ7224130.1"/>
    <property type="molecule type" value="Genomic_DNA"/>
</dbReference>
<evidence type="ECO:0000313" key="2">
    <source>
        <dbReference type="EMBL" id="KAJ7224130.1"/>
    </source>
</evidence>
<feature type="region of interest" description="Disordered" evidence="1">
    <location>
        <begin position="87"/>
        <end position="114"/>
    </location>
</feature>
<organism evidence="2 3">
    <name type="scientific">Mycena pura</name>
    <dbReference type="NCBI Taxonomy" id="153505"/>
    <lineage>
        <taxon>Eukaryota</taxon>
        <taxon>Fungi</taxon>
        <taxon>Dikarya</taxon>
        <taxon>Basidiomycota</taxon>
        <taxon>Agaricomycotina</taxon>
        <taxon>Agaricomycetes</taxon>
        <taxon>Agaricomycetidae</taxon>
        <taxon>Agaricales</taxon>
        <taxon>Marasmiineae</taxon>
        <taxon>Mycenaceae</taxon>
        <taxon>Mycena</taxon>
    </lineage>
</organism>